<proteinExistence type="predicted"/>
<evidence type="ECO:0000313" key="2">
    <source>
        <dbReference type="Proteomes" id="UP000032522"/>
    </source>
</evidence>
<gene>
    <name evidence="1" type="ORF">LG52_2162</name>
</gene>
<evidence type="ECO:0000313" key="1">
    <source>
        <dbReference type="EMBL" id="KJE26019.1"/>
    </source>
</evidence>
<dbReference type="PATRIC" id="fig|1462.6.peg.2421"/>
<dbReference type="Proteomes" id="UP000032522">
    <property type="component" value="Unassembled WGS sequence"/>
</dbReference>
<name>A0A0D8BPT4_GEOKU</name>
<dbReference type="EMBL" id="JYBP01000003">
    <property type="protein sequence ID" value="KJE26019.1"/>
    <property type="molecule type" value="Genomic_DNA"/>
</dbReference>
<dbReference type="AlphaFoldDB" id="A0A0D8BPT4"/>
<protein>
    <submittedName>
        <fullName evidence="1">Putative membrane protein</fullName>
    </submittedName>
</protein>
<reference evidence="1 2" key="1">
    <citation type="submission" date="2015-01" db="EMBL/GenBank/DDBJ databases">
        <authorList>
            <person name="Filippidou S."/>
            <person name="Jeanneret N."/>
            <person name="Russel-Delif L."/>
            <person name="Junier T."/>
            <person name="Wunderlin T."/>
            <person name="Molina V."/>
            <person name="Johnson S.L."/>
            <person name="Davenport K.W."/>
            <person name="Chain P.S."/>
            <person name="Dorador C."/>
            <person name="Junier P."/>
        </authorList>
    </citation>
    <scope>NUCLEOTIDE SEQUENCE [LARGE SCALE GENOMIC DNA]</scope>
    <source>
        <strain evidence="1 2">Et7/4</strain>
    </source>
</reference>
<accession>A0A0D8BPT4</accession>
<comment type="caution">
    <text evidence="1">The sequence shown here is derived from an EMBL/GenBank/DDBJ whole genome shotgun (WGS) entry which is preliminary data.</text>
</comment>
<organism evidence="1 2">
    <name type="scientific">Geobacillus kaustophilus</name>
    <dbReference type="NCBI Taxonomy" id="1462"/>
    <lineage>
        <taxon>Bacteria</taxon>
        <taxon>Bacillati</taxon>
        <taxon>Bacillota</taxon>
        <taxon>Bacilli</taxon>
        <taxon>Bacillales</taxon>
        <taxon>Anoxybacillaceae</taxon>
        <taxon>Geobacillus</taxon>
        <taxon>Geobacillus thermoleovorans group</taxon>
    </lineage>
</organism>
<sequence>MNQVLVGSVLSALSTGLGAVPILFMAKSLTHR</sequence>